<evidence type="ECO:0000256" key="3">
    <source>
        <dbReference type="ARBA" id="ARBA00022448"/>
    </source>
</evidence>
<dbReference type="GO" id="GO:0016887">
    <property type="term" value="F:ATP hydrolysis activity"/>
    <property type="evidence" value="ECO:0007669"/>
    <property type="project" value="InterPro"/>
</dbReference>
<keyword evidence="11" id="KW-1185">Reference proteome</keyword>
<feature type="domain" description="ABC transporter" evidence="9">
    <location>
        <begin position="2"/>
        <end position="234"/>
    </location>
</feature>
<comment type="similarity">
    <text evidence="2">Belongs to the ABC transporter superfamily.</text>
</comment>
<evidence type="ECO:0000313" key="11">
    <source>
        <dbReference type="Proteomes" id="UP000287101"/>
    </source>
</evidence>
<dbReference type="FunFam" id="3.40.50.300:FF:000224">
    <property type="entry name" value="Energy-coupling factor transporter ATP-binding protein EcfA"/>
    <property type="match status" value="1"/>
</dbReference>
<dbReference type="PROSITE" id="PS50893">
    <property type="entry name" value="ABC_TRANSPORTER_2"/>
    <property type="match status" value="1"/>
</dbReference>
<dbReference type="Proteomes" id="UP000287101">
    <property type="component" value="Unassembled WGS sequence"/>
</dbReference>
<evidence type="ECO:0000256" key="5">
    <source>
        <dbReference type="ARBA" id="ARBA00022741"/>
    </source>
</evidence>
<evidence type="ECO:0000256" key="7">
    <source>
        <dbReference type="ARBA" id="ARBA00022967"/>
    </source>
</evidence>
<evidence type="ECO:0000256" key="6">
    <source>
        <dbReference type="ARBA" id="ARBA00022840"/>
    </source>
</evidence>
<name>A0A430ABE7_9ENTE</name>
<dbReference type="OrthoDB" id="9784332at2"/>
<evidence type="ECO:0000256" key="2">
    <source>
        <dbReference type="ARBA" id="ARBA00005417"/>
    </source>
</evidence>
<dbReference type="GO" id="GO:0005524">
    <property type="term" value="F:ATP binding"/>
    <property type="evidence" value="ECO:0007669"/>
    <property type="project" value="UniProtKB-KW"/>
</dbReference>
<keyword evidence="4" id="KW-1003">Cell membrane</keyword>
<evidence type="ECO:0000259" key="9">
    <source>
        <dbReference type="PROSITE" id="PS50893"/>
    </source>
</evidence>
<comment type="subcellular location">
    <subcellularLocation>
        <location evidence="1">Cell membrane</location>
        <topology evidence="1">Peripheral membrane protein</topology>
    </subcellularLocation>
</comment>
<accession>A0A430ABE7</accession>
<dbReference type="GO" id="GO:0042626">
    <property type="term" value="F:ATPase-coupled transmembrane transporter activity"/>
    <property type="evidence" value="ECO:0007669"/>
    <property type="project" value="TreeGrafter"/>
</dbReference>
<dbReference type="InterPro" id="IPR027417">
    <property type="entry name" value="P-loop_NTPase"/>
</dbReference>
<proteinExistence type="inferred from homology"/>
<reference evidence="10 11" key="1">
    <citation type="submission" date="2017-05" db="EMBL/GenBank/DDBJ databases">
        <title>Vagococcus spp. assemblies.</title>
        <authorList>
            <person name="Gulvik C.A."/>
        </authorList>
    </citation>
    <scope>NUCLEOTIDE SEQUENCE [LARGE SCALE GENOMIC DNA]</scope>
    <source>
        <strain evidence="10 11">CCUG 41755</strain>
    </source>
</reference>
<dbReference type="PANTHER" id="PTHR43553">
    <property type="entry name" value="HEAVY METAL TRANSPORTER"/>
    <property type="match status" value="1"/>
</dbReference>
<keyword evidence="7" id="KW-1278">Translocase</keyword>
<protein>
    <submittedName>
        <fullName evidence="10">Cobalt ABC transporter ATP-binding protein</fullName>
    </submittedName>
</protein>
<sequence length="266" mass="29464">MLTIKNVTFSYTPDVPVLHDISLDFDTRTTAIIGQNGTGKTTLVKLIKGLLECQQGSIEILGKETKNLKVSEIAKEIGLVFQNPNDQIFKNKVRDEIEFGPLNIGKSKEETTKLANDAMALLGISELADKNPYDLGLSERKLISIASILAMDTKVVILDEPTIAQDHKGKQLIKKVIKNLQAEGKLVIAILHDMDFVAETFDRAVVMKKGRILLDDSVKIVFSQSETLEDAYLEAPSVVKLSQALGEDEVFLTLEEFLKSKEKTAY</sequence>
<keyword evidence="3" id="KW-0813">Transport</keyword>
<dbReference type="InterPro" id="IPR050095">
    <property type="entry name" value="ECF_ABC_transporter_ATP-bd"/>
</dbReference>
<keyword evidence="6 10" id="KW-0067">ATP-binding</keyword>
<dbReference type="GO" id="GO:0043190">
    <property type="term" value="C:ATP-binding cassette (ABC) transporter complex"/>
    <property type="evidence" value="ECO:0007669"/>
    <property type="project" value="TreeGrafter"/>
</dbReference>
<dbReference type="SUPFAM" id="SSF52540">
    <property type="entry name" value="P-loop containing nucleoside triphosphate hydrolases"/>
    <property type="match status" value="1"/>
</dbReference>
<evidence type="ECO:0000256" key="4">
    <source>
        <dbReference type="ARBA" id="ARBA00022475"/>
    </source>
</evidence>
<dbReference type="InterPro" id="IPR015856">
    <property type="entry name" value="ABC_transpr_CbiO/EcfA_su"/>
</dbReference>
<keyword evidence="5" id="KW-0547">Nucleotide-binding</keyword>
<dbReference type="SMART" id="SM00382">
    <property type="entry name" value="AAA"/>
    <property type="match status" value="1"/>
</dbReference>
<organism evidence="10 11">
    <name type="scientific">Vagococcus fessus</name>
    <dbReference type="NCBI Taxonomy" id="120370"/>
    <lineage>
        <taxon>Bacteria</taxon>
        <taxon>Bacillati</taxon>
        <taxon>Bacillota</taxon>
        <taxon>Bacilli</taxon>
        <taxon>Lactobacillales</taxon>
        <taxon>Enterococcaceae</taxon>
        <taxon>Vagococcus</taxon>
    </lineage>
</organism>
<dbReference type="Pfam" id="PF00005">
    <property type="entry name" value="ABC_tran"/>
    <property type="match status" value="1"/>
</dbReference>
<dbReference type="CDD" id="cd03225">
    <property type="entry name" value="ABC_cobalt_CbiO_domain1"/>
    <property type="match status" value="1"/>
</dbReference>
<dbReference type="EMBL" id="NGJY01000001">
    <property type="protein sequence ID" value="RSU04511.1"/>
    <property type="molecule type" value="Genomic_DNA"/>
</dbReference>
<gene>
    <name evidence="10" type="ORF">CBF31_00385</name>
</gene>
<keyword evidence="8" id="KW-0472">Membrane</keyword>
<dbReference type="AlphaFoldDB" id="A0A430ABE7"/>
<evidence type="ECO:0000313" key="10">
    <source>
        <dbReference type="EMBL" id="RSU04511.1"/>
    </source>
</evidence>
<dbReference type="PANTHER" id="PTHR43553:SF24">
    <property type="entry name" value="ENERGY-COUPLING FACTOR TRANSPORTER ATP-BINDING PROTEIN ECFA1"/>
    <property type="match status" value="1"/>
</dbReference>
<dbReference type="Gene3D" id="3.40.50.300">
    <property type="entry name" value="P-loop containing nucleotide triphosphate hydrolases"/>
    <property type="match status" value="1"/>
</dbReference>
<dbReference type="InterPro" id="IPR003439">
    <property type="entry name" value="ABC_transporter-like_ATP-bd"/>
</dbReference>
<evidence type="ECO:0000256" key="8">
    <source>
        <dbReference type="ARBA" id="ARBA00023136"/>
    </source>
</evidence>
<evidence type="ECO:0000256" key="1">
    <source>
        <dbReference type="ARBA" id="ARBA00004202"/>
    </source>
</evidence>
<comment type="caution">
    <text evidence="10">The sequence shown here is derived from an EMBL/GenBank/DDBJ whole genome shotgun (WGS) entry which is preliminary data.</text>
</comment>
<dbReference type="InterPro" id="IPR003593">
    <property type="entry name" value="AAA+_ATPase"/>
</dbReference>
<dbReference type="RefSeq" id="WP_126829845.1">
    <property type="nucleotide sequence ID" value="NZ_CBCRYB010000006.1"/>
</dbReference>